<evidence type="ECO:0000313" key="2">
    <source>
        <dbReference type="EMBL" id="TGE00176.1"/>
    </source>
</evidence>
<feature type="compositionally biased region" description="Low complexity" evidence="1">
    <location>
        <begin position="71"/>
        <end position="85"/>
    </location>
</feature>
<feature type="region of interest" description="Disordered" evidence="1">
    <location>
        <begin position="1"/>
        <end position="54"/>
    </location>
</feature>
<protein>
    <submittedName>
        <fullName evidence="2">Uncharacterized protein</fullName>
    </submittedName>
</protein>
<reference evidence="2 3" key="1">
    <citation type="submission" date="2019-04" db="EMBL/GenBank/DDBJ databases">
        <authorList>
            <person name="Feng G."/>
            <person name="Zhu H."/>
        </authorList>
    </citation>
    <scope>NUCLEOTIDE SEQUENCE [LARGE SCALE GENOMIC DNA]</scope>
    <source>
        <strain evidence="2 3">6HR-1</strain>
    </source>
</reference>
<evidence type="ECO:0000256" key="1">
    <source>
        <dbReference type="SAM" id="MobiDB-lite"/>
    </source>
</evidence>
<proteinExistence type="predicted"/>
<comment type="caution">
    <text evidence="2">The sequence shown here is derived from an EMBL/GenBank/DDBJ whole genome shotgun (WGS) entry which is preliminary data.</text>
</comment>
<dbReference type="AlphaFoldDB" id="A0A4Z0NUX8"/>
<feature type="region of interest" description="Disordered" evidence="1">
    <location>
        <begin position="66"/>
        <end position="85"/>
    </location>
</feature>
<sequence>MSLAASPAAAAPAAPLPVGQPPAATTVASLAPVAAPPEPDAEAGPKTPLPPRRPVEFRHFVVRKPAPPVPQTAAAAPEPAAAVSQ</sequence>
<dbReference type="Proteomes" id="UP000297535">
    <property type="component" value="Unassembled WGS sequence"/>
</dbReference>
<feature type="compositionally biased region" description="Low complexity" evidence="1">
    <location>
        <begin position="1"/>
        <end position="13"/>
    </location>
</feature>
<dbReference type="EMBL" id="SRLB01000006">
    <property type="protein sequence ID" value="TGE00176.1"/>
    <property type="molecule type" value="Genomic_DNA"/>
</dbReference>
<name>A0A4Z0NUX8_9HYPH</name>
<organism evidence="2 3">
    <name type="scientific">Methylobacterium nonmethylotrophicum</name>
    <dbReference type="NCBI Taxonomy" id="1141884"/>
    <lineage>
        <taxon>Bacteria</taxon>
        <taxon>Pseudomonadati</taxon>
        <taxon>Pseudomonadota</taxon>
        <taxon>Alphaproteobacteria</taxon>
        <taxon>Hyphomicrobiales</taxon>
        <taxon>Methylobacteriaceae</taxon>
        <taxon>Methylobacterium</taxon>
    </lineage>
</organism>
<evidence type="ECO:0000313" key="3">
    <source>
        <dbReference type="Proteomes" id="UP000297535"/>
    </source>
</evidence>
<keyword evidence="3" id="KW-1185">Reference proteome</keyword>
<gene>
    <name evidence="2" type="ORF">EU555_09700</name>
</gene>
<accession>A0A4Z0NUX8</accession>